<dbReference type="EMBL" id="JANPWB010000003">
    <property type="protein sequence ID" value="KAJ1199453.1"/>
    <property type="molecule type" value="Genomic_DNA"/>
</dbReference>
<name>A0AAV7VDR9_PLEWA</name>
<dbReference type="Proteomes" id="UP001066276">
    <property type="component" value="Chromosome 2_1"/>
</dbReference>
<reference evidence="2" key="1">
    <citation type="journal article" date="2022" name="bioRxiv">
        <title>Sequencing and chromosome-scale assembly of the giantPleurodeles waltlgenome.</title>
        <authorList>
            <person name="Brown T."/>
            <person name="Elewa A."/>
            <person name="Iarovenko S."/>
            <person name="Subramanian E."/>
            <person name="Araus A.J."/>
            <person name="Petzold A."/>
            <person name="Susuki M."/>
            <person name="Suzuki K.-i.T."/>
            <person name="Hayashi T."/>
            <person name="Toyoda A."/>
            <person name="Oliveira C."/>
            <person name="Osipova E."/>
            <person name="Leigh N.D."/>
            <person name="Simon A."/>
            <person name="Yun M.H."/>
        </authorList>
    </citation>
    <scope>NUCLEOTIDE SEQUENCE</scope>
    <source>
        <strain evidence="2">20211129_DDA</strain>
        <tissue evidence="2">Liver</tissue>
    </source>
</reference>
<evidence type="ECO:0000313" key="2">
    <source>
        <dbReference type="EMBL" id="KAJ1199453.1"/>
    </source>
</evidence>
<accession>A0AAV7VDR9</accession>
<keyword evidence="1" id="KW-0812">Transmembrane</keyword>
<gene>
    <name evidence="2" type="ORF">NDU88_003287</name>
</gene>
<organism evidence="2 3">
    <name type="scientific">Pleurodeles waltl</name>
    <name type="common">Iberian ribbed newt</name>
    <dbReference type="NCBI Taxonomy" id="8319"/>
    <lineage>
        <taxon>Eukaryota</taxon>
        <taxon>Metazoa</taxon>
        <taxon>Chordata</taxon>
        <taxon>Craniata</taxon>
        <taxon>Vertebrata</taxon>
        <taxon>Euteleostomi</taxon>
        <taxon>Amphibia</taxon>
        <taxon>Batrachia</taxon>
        <taxon>Caudata</taxon>
        <taxon>Salamandroidea</taxon>
        <taxon>Salamandridae</taxon>
        <taxon>Pleurodelinae</taxon>
        <taxon>Pleurodeles</taxon>
    </lineage>
</organism>
<keyword evidence="3" id="KW-1185">Reference proteome</keyword>
<evidence type="ECO:0000313" key="3">
    <source>
        <dbReference type="Proteomes" id="UP001066276"/>
    </source>
</evidence>
<dbReference type="AlphaFoldDB" id="A0AAV7VDR9"/>
<comment type="caution">
    <text evidence="2">The sequence shown here is derived from an EMBL/GenBank/DDBJ whole genome shotgun (WGS) entry which is preliminary data.</text>
</comment>
<evidence type="ECO:0000256" key="1">
    <source>
        <dbReference type="SAM" id="Phobius"/>
    </source>
</evidence>
<keyword evidence="1" id="KW-1133">Transmembrane helix</keyword>
<feature type="transmembrane region" description="Helical" evidence="1">
    <location>
        <begin position="20"/>
        <end position="39"/>
    </location>
</feature>
<keyword evidence="1" id="KW-0472">Membrane</keyword>
<protein>
    <recommendedName>
        <fullName evidence="4">Secreted protein</fullName>
    </recommendedName>
</protein>
<proteinExistence type="predicted"/>
<evidence type="ECO:0008006" key="4">
    <source>
        <dbReference type="Google" id="ProtNLM"/>
    </source>
</evidence>
<sequence>MYRKIMKGVTVSWCTRSPYSLFVLFAAPCLTGVGLQTRLPMYRKIMKGKPRPSWDVAGSECVLARFWVPPAFRCLDAVRILRFRSVLLLVVPRVIWGSNQSSNVRVRLPPPLLPSVFSFYSPPTPEIRVRVTDAGPSVVMARRDAVRPAARTAPFCYGSCIAGQPATLPIANLDTSSLMHISPTLVS</sequence>